<dbReference type="OrthoDB" id="9803010at2"/>
<keyword evidence="13" id="KW-1185">Reference proteome</keyword>
<dbReference type="RefSeq" id="WP_068610600.1">
    <property type="nucleotide sequence ID" value="NZ_LZDH01000065.1"/>
</dbReference>
<comment type="subunit">
    <text evidence="10">Homodimer.</text>
</comment>
<comment type="catalytic activity">
    <reaction evidence="1 10">
        <text>UDP-alpha-D-glucose = UDP-alpha-D-galactose</text>
        <dbReference type="Rhea" id="RHEA:22168"/>
        <dbReference type="ChEBI" id="CHEBI:58885"/>
        <dbReference type="ChEBI" id="CHEBI:66914"/>
        <dbReference type="EC" id="5.1.3.2"/>
    </reaction>
</comment>
<keyword evidence="8" id="KW-0299">Galactose metabolism</keyword>
<evidence type="ECO:0000313" key="12">
    <source>
        <dbReference type="EMBL" id="OBS30104.1"/>
    </source>
</evidence>
<accession>A0A1A6DTJ8</accession>
<dbReference type="EMBL" id="LZDH01000065">
    <property type="protein sequence ID" value="OBS30104.1"/>
    <property type="molecule type" value="Genomic_DNA"/>
</dbReference>
<dbReference type="CDD" id="cd05247">
    <property type="entry name" value="UDP_G4E_1_SDR_e"/>
    <property type="match status" value="1"/>
</dbReference>
<dbReference type="NCBIfam" id="NF007956">
    <property type="entry name" value="PRK10675.1"/>
    <property type="match status" value="1"/>
</dbReference>
<dbReference type="Pfam" id="PF01370">
    <property type="entry name" value="Epimerase"/>
    <property type="match status" value="1"/>
</dbReference>
<evidence type="ECO:0000256" key="4">
    <source>
        <dbReference type="ARBA" id="ARBA00007637"/>
    </source>
</evidence>
<evidence type="ECO:0000256" key="5">
    <source>
        <dbReference type="ARBA" id="ARBA00013189"/>
    </source>
</evidence>
<evidence type="ECO:0000313" key="13">
    <source>
        <dbReference type="Proteomes" id="UP000091969"/>
    </source>
</evidence>
<name>A0A1A6DTJ8_9BURK</name>
<evidence type="ECO:0000256" key="10">
    <source>
        <dbReference type="RuleBase" id="RU366046"/>
    </source>
</evidence>
<dbReference type="AlphaFoldDB" id="A0A1A6DTJ8"/>
<dbReference type="Gene3D" id="3.90.25.10">
    <property type="entry name" value="UDP-galactose 4-epimerase, domain 1"/>
    <property type="match status" value="1"/>
</dbReference>
<comment type="similarity">
    <text evidence="4 10">Belongs to the NAD(P)-dependent epimerase/dehydratase family.</text>
</comment>
<keyword evidence="7 10" id="KW-0520">NAD</keyword>
<dbReference type="Proteomes" id="UP000091969">
    <property type="component" value="Unassembled WGS sequence"/>
</dbReference>
<dbReference type="PANTHER" id="PTHR43725">
    <property type="entry name" value="UDP-GLUCOSE 4-EPIMERASE"/>
    <property type="match status" value="1"/>
</dbReference>
<dbReference type="STRING" id="1101373.A9O67_10010"/>
<dbReference type="GO" id="GO:0005829">
    <property type="term" value="C:cytosol"/>
    <property type="evidence" value="ECO:0007669"/>
    <property type="project" value="TreeGrafter"/>
</dbReference>
<evidence type="ECO:0000256" key="7">
    <source>
        <dbReference type="ARBA" id="ARBA00023027"/>
    </source>
</evidence>
<dbReference type="Gene3D" id="3.40.50.720">
    <property type="entry name" value="NAD(P)-binding Rossmann-like Domain"/>
    <property type="match status" value="1"/>
</dbReference>
<proteinExistence type="inferred from homology"/>
<dbReference type="InterPro" id="IPR001509">
    <property type="entry name" value="Epimerase_deHydtase"/>
</dbReference>
<dbReference type="EC" id="5.1.3.2" evidence="5 10"/>
<comment type="caution">
    <text evidence="12">The sequence shown here is derived from an EMBL/GenBank/DDBJ whole genome shotgun (WGS) entry which is preliminary data.</text>
</comment>
<evidence type="ECO:0000256" key="6">
    <source>
        <dbReference type="ARBA" id="ARBA00018569"/>
    </source>
</evidence>
<evidence type="ECO:0000256" key="1">
    <source>
        <dbReference type="ARBA" id="ARBA00000083"/>
    </source>
</evidence>
<sequence>MNILLTGGLGYIGSHTAVVLARAGHRVVLLDNLSNSRADVADRIGRIIGLRPAVEVGDVLETARLRLILRHYAIGAVIHFAGLKAVGESVAQPLAYYHNNVAGTVSLLRAMAEQGVKRLVFSSSATVYGQPQRLPLDETHPTGATNPYGRTKLHIEEMLRDLAASDPTWRIAILRYFNPVGAHDSGLIGEDPHGTPNNLMPYIARVAVGQLPHLNIWGNDYPTPDGTGVRDYLHVMDLAEGHRAALDHLARTDQPCDTFNLGTGQGTSVLQMVRAFEQASGRPVPYRIAPRRPGDVAECWADPAKAQQVLGWQAVHTLHDMCASAWAFASITDHGKPAHVSSSVDVESRPADLA</sequence>
<keyword evidence="9 10" id="KW-0413">Isomerase</keyword>
<dbReference type="SUPFAM" id="SSF51735">
    <property type="entry name" value="NAD(P)-binding Rossmann-fold domains"/>
    <property type="match status" value="1"/>
</dbReference>
<feature type="domain" description="NAD-dependent epimerase/dehydratase" evidence="11">
    <location>
        <begin position="3"/>
        <end position="262"/>
    </location>
</feature>
<keyword evidence="10" id="KW-0119">Carbohydrate metabolism</keyword>
<protein>
    <recommendedName>
        <fullName evidence="6 10">UDP-glucose 4-epimerase</fullName>
        <ecNumber evidence="5 10">5.1.3.2</ecNumber>
    </recommendedName>
</protein>
<evidence type="ECO:0000256" key="9">
    <source>
        <dbReference type="ARBA" id="ARBA00023235"/>
    </source>
</evidence>
<dbReference type="GO" id="GO:0003978">
    <property type="term" value="F:UDP-glucose 4-epimerase activity"/>
    <property type="evidence" value="ECO:0007669"/>
    <property type="project" value="UniProtKB-UniRule"/>
</dbReference>
<dbReference type="InterPro" id="IPR005886">
    <property type="entry name" value="UDP_G4E"/>
</dbReference>
<evidence type="ECO:0000256" key="2">
    <source>
        <dbReference type="ARBA" id="ARBA00001911"/>
    </source>
</evidence>
<dbReference type="UniPathway" id="UPA00214"/>
<dbReference type="NCBIfam" id="TIGR01179">
    <property type="entry name" value="galE"/>
    <property type="match status" value="1"/>
</dbReference>
<evidence type="ECO:0000256" key="3">
    <source>
        <dbReference type="ARBA" id="ARBA00004947"/>
    </source>
</evidence>
<dbReference type="GO" id="GO:0006012">
    <property type="term" value="P:galactose metabolic process"/>
    <property type="evidence" value="ECO:0007669"/>
    <property type="project" value="UniProtKB-UniPathway"/>
</dbReference>
<gene>
    <name evidence="12" type="ORF">A9O67_10010</name>
</gene>
<dbReference type="InterPro" id="IPR036291">
    <property type="entry name" value="NAD(P)-bd_dom_sf"/>
</dbReference>
<evidence type="ECO:0000256" key="8">
    <source>
        <dbReference type="ARBA" id="ARBA00023144"/>
    </source>
</evidence>
<evidence type="ECO:0000259" key="11">
    <source>
        <dbReference type="Pfam" id="PF01370"/>
    </source>
</evidence>
<comment type="pathway">
    <text evidence="3 10">Carbohydrate metabolism; galactose metabolism.</text>
</comment>
<dbReference type="PANTHER" id="PTHR43725:SF47">
    <property type="entry name" value="UDP-GLUCOSE 4-EPIMERASE"/>
    <property type="match status" value="1"/>
</dbReference>
<reference evidence="12 13" key="1">
    <citation type="submission" date="2016-06" db="EMBL/GenBank/DDBJ databases">
        <title>Genome sequence of Tepidimonas fonticaldi PL17.</title>
        <authorList>
            <person name="Pinnaka A.K."/>
        </authorList>
    </citation>
    <scope>NUCLEOTIDE SEQUENCE [LARGE SCALE GENOMIC DNA]</scope>
    <source>
        <strain evidence="12 13">PL17</strain>
    </source>
</reference>
<comment type="cofactor">
    <cofactor evidence="2 10">
        <name>NAD(+)</name>
        <dbReference type="ChEBI" id="CHEBI:57540"/>
    </cofactor>
</comment>
<organism evidence="12 13">
    <name type="scientific">Tepidimonas fonticaldi</name>
    <dbReference type="NCBI Taxonomy" id="1101373"/>
    <lineage>
        <taxon>Bacteria</taxon>
        <taxon>Pseudomonadati</taxon>
        <taxon>Pseudomonadota</taxon>
        <taxon>Betaproteobacteria</taxon>
        <taxon>Burkholderiales</taxon>
        <taxon>Tepidimonas</taxon>
    </lineage>
</organism>